<reference evidence="2" key="2">
    <citation type="journal article" date="2015" name="Fish Shellfish Immunol.">
        <title>Early steps in the European eel (Anguilla anguilla)-Vibrio vulnificus interaction in the gills: Role of the RtxA13 toxin.</title>
        <authorList>
            <person name="Callol A."/>
            <person name="Pajuelo D."/>
            <person name="Ebbesson L."/>
            <person name="Teles M."/>
            <person name="MacKenzie S."/>
            <person name="Amaro C."/>
        </authorList>
    </citation>
    <scope>NUCLEOTIDE SEQUENCE</scope>
</reference>
<evidence type="ECO:0000313" key="2">
    <source>
        <dbReference type="EMBL" id="JAI01446.1"/>
    </source>
</evidence>
<feature type="region of interest" description="Disordered" evidence="1">
    <location>
        <begin position="1"/>
        <end position="46"/>
    </location>
</feature>
<accession>A0A0E9XHY5</accession>
<dbReference type="AlphaFoldDB" id="A0A0E9XHY5"/>
<organism evidence="2">
    <name type="scientific">Anguilla anguilla</name>
    <name type="common">European freshwater eel</name>
    <name type="synonym">Muraena anguilla</name>
    <dbReference type="NCBI Taxonomy" id="7936"/>
    <lineage>
        <taxon>Eukaryota</taxon>
        <taxon>Metazoa</taxon>
        <taxon>Chordata</taxon>
        <taxon>Craniata</taxon>
        <taxon>Vertebrata</taxon>
        <taxon>Euteleostomi</taxon>
        <taxon>Actinopterygii</taxon>
        <taxon>Neopterygii</taxon>
        <taxon>Teleostei</taxon>
        <taxon>Anguilliformes</taxon>
        <taxon>Anguillidae</taxon>
        <taxon>Anguilla</taxon>
    </lineage>
</organism>
<sequence>MNLKPSMPTGDARSTVAMATPLGGRHYSSPLFNAPPPHPPQALCQH</sequence>
<reference evidence="2" key="1">
    <citation type="submission" date="2014-11" db="EMBL/GenBank/DDBJ databases">
        <authorList>
            <person name="Amaro Gonzalez C."/>
        </authorList>
    </citation>
    <scope>NUCLEOTIDE SEQUENCE</scope>
</reference>
<protein>
    <submittedName>
        <fullName evidence="2">Uncharacterized protein</fullName>
    </submittedName>
</protein>
<evidence type="ECO:0000256" key="1">
    <source>
        <dbReference type="SAM" id="MobiDB-lite"/>
    </source>
</evidence>
<name>A0A0E9XHY5_ANGAN</name>
<dbReference type="EMBL" id="GBXM01007132">
    <property type="protein sequence ID" value="JAI01446.1"/>
    <property type="molecule type" value="Transcribed_RNA"/>
</dbReference>
<proteinExistence type="predicted"/>